<organism evidence="2 3">
    <name type="scientific">Apiospora marii</name>
    <dbReference type="NCBI Taxonomy" id="335849"/>
    <lineage>
        <taxon>Eukaryota</taxon>
        <taxon>Fungi</taxon>
        <taxon>Dikarya</taxon>
        <taxon>Ascomycota</taxon>
        <taxon>Pezizomycotina</taxon>
        <taxon>Sordariomycetes</taxon>
        <taxon>Xylariomycetidae</taxon>
        <taxon>Amphisphaeriales</taxon>
        <taxon>Apiosporaceae</taxon>
        <taxon>Apiospora</taxon>
    </lineage>
</organism>
<name>A0ABR1RIG5_9PEZI</name>
<keyword evidence="3" id="KW-1185">Reference proteome</keyword>
<accession>A0ABR1RIG5</accession>
<gene>
    <name evidence="2" type="ORF">PG991_010452</name>
</gene>
<dbReference type="PANTHER" id="PTHR24148:SF73">
    <property type="entry name" value="HET DOMAIN PROTEIN (AFU_ORTHOLOGUE AFUA_8G01020)"/>
    <property type="match status" value="1"/>
</dbReference>
<dbReference type="Proteomes" id="UP001396898">
    <property type="component" value="Unassembled WGS sequence"/>
</dbReference>
<dbReference type="PANTHER" id="PTHR24148">
    <property type="entry name" value="ANKYRIN REPEAT DOMAIN-CONTAINING PROTEIN 39 HOMOLOG-RELATED"/>
    <property type="match status" value="1"/>
</dbReference>
<evidence type="ECO:0000256" key="1">
    <source>
        <dbReference type="SAM" id="MobiDB-lite"/>
    </source>
</evidence>
<evidence type="ECO:0000313" key="2">
    <source>
        <dbReference type="EMBL" id="KAK8013077.1"/>
    </source>
</evidence>
<comment type="caution">
    <text evidence="2">The sequence shown here is derived from an EMBL/GenBank/DDBJ whole genome shotgun (WGS) entry which is preliminary data.</text>
</comment>
<evidence type="ECO:0000313" key="3">
    <source>
        <dbReference type="Proteomes" id="UP001396898"/>
    </source>
</evidence>
<dbReference type="EMBL" id="JAQQWI010000015">
    <property type="protein sequence ID" value="KAK8013077.1"/>
    <property type="molecule type" value="Genomic_DNA"/>
</dbReference>
<protein>
    <submittedName>
        <fullName evidence="2">Heterokaryon incompatibility protein</fullName>
    </submittedName>
</protein>
<feature type="region of interest" description="Disordered" evidence="1">
    <location>
        <begin position="409"/>
        <end position="434"/>
    </location>
</feature>
<dbReference type="InterPro" id="IPR052895">
    <property type="entry name" value="HetReg/Transcr_Mod"/>
</dbReference>
<sequence>MNSPKFQASYEATPSPIYRKLDQCRQEIRLFELLPDDDKDAPVGGRLQYHSLADKPVYNTVSYVWGDPSLAEKKIDSFTGQDSAEKTWEITKEEISALTHVVVHPEIWNRIWVVQELACATRVILMAGNARLEWDRVAQFLRPLPVSDAFHRQLGSHRPFLEIALSDLLAKLKRIHDQRTLTQTGERQELFDVLARWSESASTDPRDKIYGENLRLPIDYSRTLRDVHLDAARAIIDFSANLDIVAQNPWRQDKEESIPAVEPHREQLLQLPSWVPTFSVRLRAADQRERLLFAQRGIFNAGPATCQVPCQIADGGALRTRGVVLDTVGKDLHGQGFVRSRKRFTLPHLSMLECVGSDLLDESCPTYVSGEPSFTAYWRTLATDRTGFPMKRLQPDQIRTLDQTLRERMKESTRSKHNTVSEPSKPGASPLSRTDGSGLLNGSWIMAWRHLFYDTICDAVQRFIHIHWGFNVTERGLYAMLLRGSAQQGDTIACLKGAKVPLVLRHRATDEPGKEGSPRFEVIGPAYVHGFMDGETFTSAELRGHLRLKTKEIFLV</sequence>
<proteinExistence type="predicted"/>
<reference evidence="2 3" key="1">
    <citation type="submission" date="2023-01" db="EMBL/GenBank/DDBJ databases">
        <title>Analysis of 21 Apiospora genomes using comparative genomics revels a genus with tremendous synthesis potential of carbohydrate active enzymes and secondary metabolites.</title>
        <authorList>
            <person name="Sorensen T."/>
        </authorList>
    </citation>
    <scope>NUCLEOTIDE SEQUENCE [LARGE SCALE GENOMIC DNA]</scope>
    <source>
        <strain evidence="2 3">CBS 20057</strain>
    </source>
</reference>